<organism evidence="12 13">
    <name type="scientific">Oleomonas cavernae</name>
    <dbReference type="NCBI Taxonomy" id="2320859"/>
    <lineage>
        <taxon>Bacteria</taxon>
        <taxon>Pseudomonadati</taxon>
        <taxon>Pseudomonadota</taxon>
        <taxon>Alphaproteobacteria</taxon>
        <taxon>Acetobacterales</taxon>
        <taxon>Acetobacteraceae</taxon>
        <taxon>Oleomonas</taxon>
    </lineage>
</organism>
<keyword evidence="7 8" id="KW-0998">Cell outer membrane</keyword>
<dbReference type="InterPro" id="IPR036942">
    <property type="entry name" value="Beta-barrel_TonB_sf"/>
</dbReference>
<accession>A0A418W8K0</accession>
<evidence type="ECO:0000259" key="10">
    <source>
        <dbReference type="Pfam" id="PF00593"/>
    </source>
</evidence>
<evidence type="ECO:0000313" key="13">
    <source>
        <dbReference type="Proteomes" id="UP000284605"/>
    </source>
</evidence>
<dbReference type="Gene3D" id="2.40.170.20">
    <property type="entry name" value="TonB-dependent receptor, beta-barrel domain"/>
    <property type="match status" value="1"/>
</dbReference>
<dbReference type="CDD" id="cd01347">
    <property type="entry name" value="ligand_gated_channel"/>
    <property type="match status" value="1"/>
</dbReference>
<gene>
    <name evidence="12" type="ORF">D3874_04300</name>
</gene>
<keyword evidence="2 8" id="KW-0813">Transport</keyword>
<dbReference type="PANTHER" id="PTHR47234">
    <property type="match status" value="1"/>
</dbReference>
<evidence type="ECO:0000256" key="8">
    <source>
        <dbReference type="PROSITE-ProRule" id="PRU01360"/>
    </source>
</evidence>
<keyword evidence="4 8" id="KW-0812">Transmembrane</keyword>
<dbReference type="InterPro" id="IPR039426">
    <property type="entry name" value="TonB-dep_rcpt-like"/>
</dbReference>
<dbReference type="PROSITE" id="PS52016">
    <property type="entry name" value="TONB_DEPENDENT_REC_3"/>
    <property type="match status" value="1"/>
</dbReference>
<dbReference type="RefSeq" id="WP_119776955.1">
    <property type="nucleotide sequence ID" value="NZ_QYUK01000011.1"/>
</dbReference>
<dbReference type="PANTHER" id="PTHR47234:SF3">
    <property type="entry name" value="SECRETIN_TONB SHORT N-TERMINAL DOMAIN-CONTAINING PROTEIN"/>
    <property type="match status" value="1"/>
</dbReference>
<evidence type="ECO:0000256" key="9">
    <source>
        <dbReference type="RuleBase" id="RU003357"/>
    </source>
</evidence>
<evidence type="ECO:0000256" key="1">
    <source>
        <dbReference type="ARBA" id="ARBA00004571"/>
    </source>
</evidence>
<evidence type="ECO:0000256" key="6">
    <source>
        <dbReference type="ARBA" id="ARBA00023136"/>
    </source>
</evidence>
<dbReference type="OrthoDB" id="7483329at2"/>
<dbReference type="AlphaFoldDB" id="A0A418W8K0"/>
<comment type="caution">
    <text evidence="12">The sequence shown here is derived from an EMBL/GenBank/DDBJ whole genome shotgun (WGS) entry which is preliminary data.</text>
</comment>
<keyword evidence="12" id="KW-0675">Receptor</keyword>
<evidence type="ECO:0000256" key="7">
    <source>
        <dbReference type="ARBA" id="ARBA00023237"/>
    </source>
</evidence>
<name>A0A418W8K0_9PROT</name>
<feature type="domain" description="TonB-dependent receptor plug" evidence="11">
    <location>
        <begin position="74"/>
        <end position="193"/>
    </location>
</feature>
<keyword evidence="5 9" id="KW-0798">TonB box</keyword>
<evidence type="ECO:0000259" key="11">
    <source>
        <dbReference type="Pfam" id="PF07715"/>
    </source>
</evidence>
<feature type="domain" description="TonB-dependent receptor-like beta-barrel" evidence="10">
    <location>
        <begin position="318"/>
        <end position="814"/>
    </location>
</feature>
<evidence type="ECO:0000256" key="4">
    <source>
        <dbReference type="ARBA" id="ARBA00022692"/>
    </source>
</evidence>
<dbReference type="SUPFAM" id="SSF56935">
    <property type="entry name" value="Porins"/>
    <property type="match status" value="1"/>
</dbReference>
<reference evidence="12 13" key="1">
    <citation type="submission" date="2018-09" db="EMBL/GenBank/DDBJ databases">
        <authorList>
            <person name="Zhu H."/>
        </authorList>
    </citation>
    <scope>NUCLEOTIDE SEQUENCE [LARGE SCALE GENOMIC DNA]</scope>
    <source>
        <strain evidence="12 13">K1W22B-8</strain>
    </source>
</reference>
<comment type="subcellular location">
    <subcellularLocation>
        <location evidence="1 8">Cell outer membrane</location>
        <topology evidence="1 8">Multi-pass membrane protein</topology>
    </subcellularLocation>
</comment>
<protein>
    <submittedName>
        <fullName evidence="12">TonB-dependent receptor</fullName>
    </submittedName>
</protein>
<evidence type="ECO:0000313" key="12">
    <source>
        <dbReference type="EMBL" id="RJF86341.1"/>
    </source>
</evidence>
<dbReference type="InterPro" id="IPR037066">
    <property type="entry name" value="Plug_dom_sf"/>
</dbReference>
<comment type="similarity">
    <text evidence="8 9">Belongs to the TonB-dependent receptor family.</text>
</comment>
<dbReference type="EMBL" id="QYUK01000011">
    <property type="protein sequence ID" value="RJF86341.1"/>
    <property type="molecule type" value="Genomic_DNA"/>
</dbReference>
<keyword evidence="3 8" id="KW-1134">Transmembrane beta strand</keyword>
<evidence type="ECO:0000256" key="5">
    <source>
        <dbReference type="ARBA" id="ARBA00023077"/>
    </source>
</evidence>
<sequence length="866" mass="93600">MLTSKSPRVRAGLAAYGDRALLLGAAFSFLLASGTYSHVMAQDTEQAADDDTLTGTVDDVVVTGTRVQSRTVGESTSPITVIGGDELRATGKQNLRDALNELDTSFRNSAGFSGQTGIAVRRAALRGLSADQTLILVNGKRRHSTALIFTAGQTSVGASPVDLDLIPTSLVAHIEILRDGAAAQYGSDAIAGVINIILKENAEGGDANITLGRYLDSNNQKHGYGPTAQLSINQGFEIGDGGFFSLGGDIDIHGFTNVAGPAPRESPGGVDYNIYPGGGTDPRETSVTRYRQILGLPKGQTYNIGYNAELPVTFGDQAKLYSFSTFGHRYSQGWGTFRNPNSPQNVRAVYPDGFEPQFVVEEDDYQITAGLKGGAAGGLFWDLSTTFGQSRANVRNENSLNPSFGPASPRDLDNGWLISTEWTTNLDLSQELATGAFEKPLNVAGGFEFRYNRFQEKEGEYHSWADGGYENPDFPAGSQGHFPLPGSAGMAGFAPENAGNYDRNNVATYLDFDQNLTSDWNVSIAGRYESYSDFGETVSGKASSRYQIFDWIAARATVSNGFRAPSLQQQFYGSSLPAYGTDPVTGVPNQLRYTRYVPSTSSLGMLLGGEPLQPETSRNYSVGLILNPLEHLNVTLDLYQIDIDDRITSITLQASQIAPILAANGLETNQNVSYFTNAVNTRTRGLDIKADYVTDFDDYGVIKWSLQSTFNRHKVTGIADNPPELAGINLQQVTRNTIGNLTVANPKNVTALSAAWLIDDFTVNVRETRYSEVRGLNALDPARDEVVRPAFITDLSVGYNVTDQVTFTLGGNNIFNVKPDQLPEAAIWTSGGALLYGFPAVGPNYSFYSPYGVYGGFYYARLSLTW</sequence>
<proteinExistence type="inferred from homology"/>
<dbReference type="GO" id="GO:0009279">
    <property type="term" value="C:cell outer membrane"/>
    <property type="evidence" value="ECO:0007669"/>
    <property type="project" value="UniProtKB-SubCell"/>
</dbReference>
<dbReference type="InterPro" id="IPR000531">
    <property type="entry name" value="Beta-barrel_TonB"/>
</dbReference>
<dbReference type="Pfam" id="PF00593">
    <property type="entry name" value="TonB_dep_Rec_b-barrel"/>
    <property type="match status" value="1"/>
</dbReference>
<dbReference type="Proteomes" id="UP000284605">
    <property type="component" value="Unassembled WGS sequence"/>
</dbReference>
<evidence type="ECO:0000256" key="2">
    <source>
        <dbReference type="ARBA" id="ARBA00022448"/>
    </source>
</evidence>
<keyword evidence="6 8" id="KW-0472">Membrane</keyword>
<keyword evidence="13" id="KW-1185">Reference proteome</keyword>
<evidence type="ECO:0000256" key="3">
    <source>
        <dbReference type="ARBA" id="ARBA00022452"/>
    </source>
</evidence>
<dbReference type="Pfam" id="PF07715">
    <property type="entry name" value="Plug"/>
    <property type="match status" value="1"/>
</dbReference>
<dbReference type="Gene3D" id="2.170.130.10">
    <property type="entry name" value="TonB-dependent receptor, plug domain"/>
    <property type="match status" value="1"/>
</dbReference>
<dbReference type="InterPro" id="IPR012910">
    <property type="entry name" value="Plug_dom"/>
</dbReference>